<feature type="domain" description="O-antigen ligase-related" evidence="6">
    <location>
        <begin position="182"/>
        <end position="333"/>
    </location>
</feature>
<feature type="transmembrane region" description="Helical" evidence="5">
    <location>
        <begin position="108"/>
        <end position="134"/>
    </location>
</feature>
<organism evidence="7">
    <name type="scientific">Acidithiobacillus ferrivorans</name>
    <dbReference type="NCBI Taxonomy" id="160808"/>
    <lineage>
        <taxon>Bacteria</taxon>
        <taxon>Pseudomonadati</taxon>
        <taxon>Pseudomonadota</taxon>
        <taxon>Acidithiobacillia</taxon>
        <taxon>Acidithiobacillales</taxon>
        <taxon>Acidithiobacillaceae</taxon>
        <taxon>Acidithiobacillus</taxon>
    </lineage>
</organism>
<dbReference type="PANTHER" id="PTHR37422:SF13">
    <property type="entry name" value="LIPOPOLYSACCHARIDE BIOSYNTHESIS PROTEIN PA4999-RELATED"/>
    <property type="match status" value="1"/>
</dbReference>
<dbReference type="EMBL" id="CCCS020000002">
    <property type="protein sequence ID" value="CDQ08760.1"/>
    <property type="molecule type" value="Genomic_DNA"/>
</dbReference>
<proteinExistence type="predicted"/>
<evidence type="ECO:0000256" key="3">
    <source>
        <dbReference type="ARBA" id="ARBA00022989"/>
    </source>
</evidence>
<dbReference type="PANTHER" id="PTHR37422">
    <property type="entry name" value="TEICHURONIC ACID BIOSYNTHESIS PROTEIN TUAE"/>
    <property type="match status" value="1"/>
</dbReference>
<keyword evidence="3 5" id="KW-1133">Transmembrane helix</keyword>
<protein>
    <submittedName>
        <fullName evidence="8">O-antigen ligase family protein</fullName>
    </submittedName>
    <submittedName>
        <fullName evidence="7">O-antigen polymerase family protein</fullName>
    </submittedName>
</protein>
<evidence type="ECO:0000313" key="9">
    <source>
        <dbReference type="Proteomes" id="UP000193925"/>
    </source>
</evidence>
<keyword evidence="4 5" id="KW-0472">Membrane</keyword>
<evidence type="ECO:0000256" key="4">
    <source>
        <dbReference type="ARBA" id="ARBA00023136"/>
    </source>
</evidence>
<keyword evidence="2 5" id="KW-0812">Transmembrane</keyword>
<comment type="subcellular location">
    <subcellularLocation>
        <location evidence="1">Membrane</location>
        <topology evidence="1">Multi-pass membrane protein</topology>
    </subcellularLocation>
</comment>
<reference evidence="8 9" key="3">
    <citation type="submission" date="2017-03" db="EMBL/GenBank/DDBJ databases">
        <authorList>
            <person name="Regsiter A."/>
            <person name="William W."/>
        </authorList>
    </citation>
    <scope>NUCLEOTIDE SEQUENCE [LARGE SCALE GENOMIC DNA]</scope>
    <source>
        <strain evidence="8">PRJEB5721</strain>
    </source>
</reference>
<dbReference type="GO" id="GO:0016874">
    <property type="term" value="F:ligase activity"/>
    <property type="evidence" value="ECO:0007669"/>
    <property type="project" value="UniProtKB-KW"/>
</dbReference>
<reference evidence="7" key="2">
    <citation type="submission" date="2014-07" db="EMBL/GenBank/DDBJ databases">
        <title>Initial genome analysis of the psychrotolerant acidophile Acidithiobacillus ferrivorans CF27: insights into iron and sulfur oxidation pathways and into biofilm formation.</title>
        <authorList>
            <person name="Talla E."/>
            <person name="Hedrich S."/>
            <person name="Mangenot S."/>
            <person name="Ji B."/>
            <person name="Johnson D.B."/>
            <person name="Barbe V."/>
            <person name="Bonnefoy V."/>
        </authorList>
    </citation>
    <scope>NUCLEOTIDE SEQUENCE [LARGE SCALE GENOMIC DNA]</scope>
    <source>
        <strain evidence="7">CF27</strain>
    </source>
</reference>
<evidence type="ECO:0000256" key="5">
    <source>
        <dbReference type="SAM" id="Phobius"/>
    </source>
</evidence>
<evidence type="ECO:0000256" key="1">
    <source>
        <dbReference type="ARBA" id="ARBA00004141"/>
    </source>
</evidence>
<accession>A0A060UJS4</accession>
<gene>
    <name evidence="7" type="ORF">AFERRI_100195</name>
    <name evidence="8" type="ORF">AFERRI_50165</name>
</gene>
<dbReference type="Proteomes" id="UP000193925">
    <property type="component" value="Chromosome AFERRI"/>
</dbReference>
<evidence type="ECO:0000313" key="8">
    <source>
        <dbReference type="EMBL" id="SMH66964.1"/>
    </source>
</evidence>
<dbReference type="InterPro" id="IPR051533">
    <property type="entry name" value="WaaL-like"/>
</dbReference>
<dbReference type="EMBL" id="LT841305">
    <property type="protein sequence ID" value="SMH66964.1"/>
    <property type="molecule type" value="Genomic_DNA"/>
</dbReference>
<sequence>MKWRVPDGLLFTAYALPLFSFPLSTAGAGISAGLLLVIYVVSGHWRKWRQIFARPWAIPLALLIAWTLLGLLWTTDMFFGLKVAEATSYGILAFIGATLPWKARWIKLLIRLFLSGLLINEFLAVMMTWGVFPWNNTGGIAYTGFCGHIFLSLAIAHALLWLTWDFRQQWNFPRWVNVLIGLMLFAQLLVIHGRSGQLLLVLLLPIAIWMVYPGRWRYWVSMVFTGAVAGLFALPSIRAHFMLGVHELLRFNLSHAAIYSSWGIRLLAMIGGVMMFFAHPFFGVGTGDFYPVILKMQAAHQIPATPGFIMNSAANSYISEAASLGIVGLGLFLWFLWSLGREIWGSRNLPQNWFALTYFSIYLVGGLFDGLSWGYADAITIALLAGLPLYQRSVIEPAETIDS</sequence>
<feature type="transmembrane region" description="Helical" evidence="5">
    <location>
        <begin position="349"/>
        <end position="367"/>
    </location>
</feature>
<feature type="transmembrane region" description="Helical" evidence="5">
    <location>
        <begin position="218"/>
        <end position="241"/>
    </location>
</feature>
<evidence type="ECO:0000256" key="2">
    <source>
        <dbReference type="ARBA" id="ARBA00022692"/>
    </source>
</evidence>
<reference evidence="7" key="1">
    <citation type="submission" date="2014-03" db="EMBL/GenBank/DDBJ databases">
        <authorList>
            <person name="Genoscope - CEA"/>
        </authorList>
    </citation>
    <scope>NUCLEOTIDE SEQUENCE [LARGE SCALE GENOMIC DNA]</scope>
    <source>
        <strain evidence="7">CF27</strain>
    </source>
</reference>
<evidence type="ECO:0000259" key="6">
    <source>
        <dbReference type="Pfam" id="PF04932"/>
    </source>
</evidence>
<feature type="transmembrane region" description="Helical" evidence="5">
    <location>
        <begin position="317"/>
        <end position="337"/>
    </location>
</feature>
<feature type="transmembrane region" description="Helical" evidence="5">
    <location>
        <begin position="262"/>
        <end position="282"/>
    </location>
</feature>
<dbReference type="Pfam" id="PF04932">
    <property type="entry name" value="Wzy_C"/>
    <property type="match status" value="1"/>
</dbReference>
<evidence type="ECO:0000313" key="7">
    <source>
        <dbReference type="EMBL" id="CDQ08760.1"/>
    </source>
</evidence>
<feature type="transmembrane region" description="Helical" evidence="5">
    <location>
        <begin position="140"/>
        <end position="162"/>
    </location>
</feature>
<keyword evidence="9" id="KW-1185">Reference proteome</keyword>
<feature type="transmembrane region" description="Helical" evidence="5">
    <location>
        <begin position="79"/>
        <end position="101"/>
    </location>
</feature>
<name>A0A060UJS4_9PROT</name>
<dbReference type="InterPro" id="IPR007016">
    <property type="entry name" value="O-antigen_ligase-rel_domated"/>
</dbReference>
<feature type="transmembrane region" description="Helical" evidence="5">
    <location>
        <begin position="53"/>
        <end position="73"/>
    </location>
</feature>
<keyword evidence="8" id="KW-0436">Ligase</keyword>
<dbReference type="AlphaFoldDB" id="A0A060UJS4"/>
<feature type="transmembrane region" description="Helical" evidence="5">
    <location>
        <begin position="20"/>
        <end position="41"/>
    </location>
</feature>
<dbReference type="GO" id="GO:0016020">
    <property type="term" value="C:membrane"/>
    <property type="evidence" value="ECO:0007669"/>
    <property type="project" value="UniProtKB-SubCell"/>
</dbReference>
<feature type="transmembrane region" description="Helical" evidence="5">
    <location>
        <begin position="182"/>
        <end position="212"/>
    </location>
</feature>